<comment type="similarity">
    <text evidence="3">Belongs to the peptidase M50B family.</text>
</comment>
<dbReference type="EMBL" id="JADFUA010000004">
    <property type="protein sequence ID" value="MBE9609312.1"/>
    <property type="molecule type" value="Genomic_DNA"/>
</dbReference>
<dbReference type="GO" id="GO:0008237">
    <property type="term" value="F:metallopeptidase activity"/>
    <property type="evidence" value="ECO:0007669"/>
    <property type="project" value="UniProtKB-KW"/>
</dbReference>
<keyword evidence="8" id="KW-0378">Hydrolase</keyword>
<feature type="transmembrane region" description="Helical" evidence="13">
    <location>
        <begin position="60"/>
        <end position="79"/>
    </location>
</feature>
<dbReference type="Proteomes" id="UP000604481">
    <property type="component" value="Unassembled WGS sequence"/>
</dbReference>
<gene>
    <name evidence="15" type="ORF">INR99_08115</name>
</gene>
<evidence type="ECO:0000256" key="2">
    <source>
        <dbReference type="ARBA" id="ARBA00004651"/>
    </source>
</evidence>
<keyword evidence="7" id="KW-0479">Metal-binding</keyword>
<feature type="transmembrane region" description="Helical" evidence="13">
    <location>
        <begin position="6"/>
        <end position="26"/>
    </location>
</feature>
<evidence type="ECO:0000256" key="12">
    <source>
        <dbReference type="ARBA" id="ARBA00023136"/>
    </source>
</evidence>
<dbReference type="Pfam" id="PF02163">
    <property type="entry name" value="Peptidase_M50"/>
    <property type="match status" value="1"/>
</dbReference>
<dbReference type="InterPro" id="IPR008915">
    <property type="entry name" value="Peptidase_M50"/>
</dbReference>
<sequence>MGGFDLNSFISSVCIWAIPVIFAITIHEAAHAYAARYFGDNTAYAAGRLTLNPLKHIDPVGTILLPLLLMAVGGFLFGWAKPVPVRFGNLRNPKRDMRWVAAAGPLSNYAQAFFWLLLLKLSVSMPGSDFQIPLYKMAQAGISINLSLMVLNLLPILPLDGGRILVSLLPWKQAEAFSRTEQYGFWILLGLIASGPLLGVSLLGVIMNPLMDWVAIPLKLLL</sequence>
<evidence type="ECO:0000256" key="4">
    <source>
        <dbReference type="ARBA" id="ARBA00022475"/>
    </source>
</evidence>
<dbReference type="RefSeq" id="WP_194115843.1">
    <property type="nucleotide sequence ID" value="NZ_JADFUA010000004.1"/>
</dbReference>
<proteinExistence type="inferred from homology"/>
<evidence type="ECO:0000313" key="15">
    <source>
        <dbReference type="EMBL" id="MBE9609312.1"/>
    </source>
</evidence>
<dbReference type="GO" id="GO:0006508">
    <property type="term" value="P:proteolysis"/>
    <property type="evidence" value="ECO:0007669"/>
    <property type="project" value="UniProtKB-KW"/>
</dbReference>
<keyword evidence="16" id="KW-1185">Reference proteome</keyword>
<dbReference type="GO" id="GO:0046872">
    <property type="term" value="F:metal ion binding"/>
    <property type="evidence" value="ECO:0007669"/>
    <property type="project" value="UniProtKB-KW"/>
</dbReference>
<reference evidence="15 16" key="1">
    <citation type="submission" date="2020-10" db="EMBL/GenBank/DDBJ databases">
        <title>The genome sequence of Chitinilyticum litopenaei 4Y14.</title>
        <authorList>
            <person name="Liu Y."/>
        </authorList>
    </citation>
    <scope>NUCLEOTIDE SEQUENCE [LARGE SCALE GENOMIC DNA]</scope>
    <source>
        <strain evidence="15 16">4Y14</strain>
    </source>
</reference>
<keyword evidence="4" id="KW-1003">Cell membrane</keyword>
<protein>
    <submittedName>
        <fullName evidence="15">Site-2 protease family protein</fullName>
    </submittedName>
</protein>
<evidence type="ECO:0000256" key="10">
    <source>
        <dbReference type="ARBA" id="ARBA00022989"/>
    </source>
</evidence>
<evidence type="ECO:0000256" key="6">
    <source>
        <dbReference type="ARBA" id="ARBA00022692"/>
    </source>
</evidence>
<keyword evidence="6 13" id="KW-0812">Transmembrane</keyword>
<accession>A0A8J7FKE4</accession>
<feature type="domain" description="Peptidase M50" evidence="14">
    <location>
        <begin position="134"/>
        <end position="183"/>
    </location>
</feature>
<evidence type="ECO:0000256" key="5">
    <source>
        <dbReference type="ARBA" id="ARBA00022670"/>
    </source>
</evidence>
<keyword evidence="11" id="KW-0482">Metalloprotease</keyword>
<dbReference type="InterPro" id="IPR052348">
    <property type="entry name" value="Metallopeptidase_M50B"/>
</dbReference>
<dbReference type="InterPro" id="IPR044537">
    <property type="entry name" value="Rip2-like"/>
</dbReference>
<dbReference type="PANTHER" id="PTHR35864">
    <property type="entry name" value="ZINC METALLOPROTEASE MJ0611-RELATED"/>
    <property type="match status" value="1"/>
</dbReference>
<evidence type="ECO:0000256" key="11">
    <source>
        <dbReference type="ARBA" id="ARBA00023049"/>
    </source>
</evidence>
<keyword evidence="12 13" id="KW-0472">Membrane</keyword>
<dbReference type="CDD" id="cd06158">
    <property type="entry name" value="S2P-M50_like_1"/>
    <property type="match status" value="1"/>
</dbReference>
<evidence type="ECO:0000256" key="8">
    <source>
        <dbReference type="ARBA" id="ARBA00022801"/>
    </source>
</evidence>
<organism evidence="15 16">
    <name type="scientific">Chitinilyticum piscinae</name>
    <dbReference type="NCBI Taxonomy" id="2866724"/>
    <lineage>
        <taxon>Bacteria</taxon>
        <taxon>Pseudomonadati</taxon>
        <taxon>Pseudomonadota</taxon>
        <taxon>Betaproteobacteria</taxon>
        <taxon>Neisseriales</taxon>
        <taxon>Chitinibacteraceae</taxon>
        <taxon>Chitinilyticum</taxon>
    </lineage>
</organism>
<evidence type="ECO:0000256" key="7">
    <source>
        <dbReference type="ARBA" id="ARBA00022723"/>
    </source>
</evidence>
<feature type="transmembrane region" description="Helical" evidence="13">
    <location>
        <begin position="140"/>
        <end position="159"/>
    </location>
</feature>
<evidence type="ECO:0000256" key="9">
    <source>
        <dbReference type="ARBA" id="ARBA00022833"/>
    </source>
</evidence>
<keyword evidence="9" id="KW-0862">Zinc</keyword>
<evidence type="ECO:0000259" key="14">
    <source>
        <dbReference type="Pfam" id="PF02163"/>
    </source>
</evidence>
<evidence type="ECO:0000256" key="13">
    <source>
        <dbReference type="SAM" id="Phobius"/>
    </source>
</evidence>
<evidence type="ECO:0000256" key="3">
    <source>
        <dbReference type="ARBA" id="ARBA00007931"/>
    </source>
</evidence>
<dbReference type="AlphaFoldDB" id="A0A8J7FKE4"/>
<feature type="transmembrane region" description="Helical" evidence="13">
    <location>
        <begin position="99"/>
        <end position="119"/>
    </location>
</feature>
<feature type="transmembrane region" description="Helical" evidence="13">
    <location>
        <begin position="183"/>
        <end position="206"/>
    </location>
</feature>
<comment type="caution">
    <text evidence="15">The sequence shown here is derived from an EMBL/GenBank/DDBJ whole genome shotgun (WGS) entry which is preliminary data.</text>
</comment>
<comment type="subcellular location">
    <subcellularLocation>
        <location evidence="2">Cell membrane</location>
        <topology evidence="2">Multi-pass membrane protein</topology>
    </subcellularLocation>
</comment>
<evidence type="ECO:0000256" key="1">
    <source>
        <dbReference type="ARBA" id="ARBA00001947"/>
    </source>
</evidence>
<keyword evidence="5 15" id="KW-0645">Protease</keyword>
<dbReference type="GO" id="GO:0005886">
    <property type="term" value="C:plasma membrane"/>
    <property type="evidence" value="ECO:0007669"/>
    <property type="project" value="UniProtKB-SubCell"/>
</dbReference>
<comment type="cofactor">
    <cofactor evidence="1">
        <name>Zn(2+)</name>
        <dbReference type="ChEBI" id="CHEBI:29105"/>
    </cofactor>
</comment>
<name>A0A8J7FKE4_9NEIS</name>
<evidence type="ECO:0000313" key="16">
    <source>
        <dbReference type="Proteomes" id="UP000604481"/>
    </source>
</evidence>
<keyword evidence="10 13" id="KW-1133">Transmembrane helix</keyword>
<dbReference type="PANTHER" id="PTHR35864:SF1">
    <property type="entry name" value="ZINC METALLOPROTEASE YWHC-RELATED"/>
    <property type="match status" value="1"/>
</dbReference>